<dbReference type="SUPFAM" id="SSF50952">
    <property type="entry name" value="Soluble quinoprotein glucose dehydrogenase"/>
    <property type="match status" value="1"/>
</dbReference>
<proteinExistence type="predicted"/>
<organism evidence="9 10">
    <name type="scientific">Spirosoma flavum</name>
    <dbReference type="NCBI Taxonomy" id="2048557"/>
    <lineage>
        <taxon>Bacteria</taxon>
        <taxon>Pseudomonadati</taxon>
        <taxon>Bacteroidota</taxon>
        <taxon>Cytophagia</taxon>
        <taxon>Cytophagales</taxon>
        <taxon>Cytophagaceae</taxon>
        <taxon>Spirosoma</taxon>
    </lineage>
</organism>
<dbReference type="CDD" id="cd04084">
    <property type="entry name" value="CBM6_xylanase-like"/>
    <property type="match status" value="1"/>
</dbReference>
<dbReference type="Gene3D" id="1.10.760.10">
    <property type="entry name" value="Cytochrome c-like domain"/>
    <property type="match status" value="1"/>
</dbReference>
<evidence type="ECO:0000256" key="6">
    <source>
        <dbReference type="PROSITE-ProRule" id="PRU00433"/>
    </source>
</evidence>
<feature type="domain" description="PKD" evidence="7">
    <location>
        <begin position="520"/>
        <end position="571"/>
    </location>
</feature>
<reference evidence="10" key="1">
    <citation type="journal article" date="2019" name="Int. J. Syst. Evol. Microbiol.">
        <title>The Global Catalogue of Microorganisms (GCM) 10K type strain sequencing project: providing services to taxonomists for standard genome sequencing and annotation.</title>
        <authorList>
            <consortium name="The Broad Institute Genomics Platform"/>
            <consortium name="The Broad Institute Genome Sequencing Center for Infectious Disease"/>
            <person name="Wu L."/>
            <person name="Ma J."/>
        </authorList>
    </citation>
    <scope>NUCLEOTIDE SEQUENCE [LARGE SCALE GENOMIC DNA]</scope>
    <source>
        <strain evidence="10">KCTC 52490</strain>
    </source>
</reference>
<keyword evidence="3 6" id="KW-0479">Metal-binding</keyword>
<dbReference type="SUPFAM" id="SSF49299">
    <property type="entry name" value="PKD domain"/>
    <property type="match status" value="1"/>
</dbReference>
<keyword evidence="1" id="KW-0813">Transport</keyword>
<dbReference type="SMART" id="SM00089">
    <property type="entry name" value="PKD"/>
    <property type="match status" value="1"/>
</dbReference>
<dbReference type="InterPro" id="IPR000601">
    <property type="entry name" value="PKD_dom"/>
</dbReference>
<evidence type="ECO:0000313" key="10">
    <source>
        <dbReference type="Proteomes" id="UP001597512"/>
    </source>
</evidence>
<keyword evidence="5 6" id="KW-0408">Iron</keyword>
<protein>
    <submittedName>
        <fullName evidence="9">PQQ-dependent sugar dehydrogenase</fullName>
    </submittedName>
</protein>
<dbReference type="Pfam" id="PF00034">
    <property type="entry name" value="Cytochrom_C"/>
    <property type="match status" value="1"/>
</dbReference>
<dbReference type="Pfam" id="PF18911">
    <property type="entry name" value="PKD_4"/>
    <property type="match status" value="1"/>
</dbReference>
<dbReference type="Gene3D" id="2.60.120.260">
    <property type="entry name" value="Galactose-binding domain-like"/>
    <property type="match status" value="1"/>
</dbReference>
<dbReference type="PRINTS" id="PR00606">
    <property type="entry name" value="CYTCHROMECID"/>
</dbReference>
<comment type="caution">
    <text evidence="9">The sequence shown here is derived from an EMBL/GenBank/DDBJ whole genome shotgun (WGS) entry which is preliminary data.</text>
</comment>
<dbReference type="InterPro" id="IPR012938">
    <property type="entry name" value="Glc/Sorbosone_DH"/>
</dbReference>
<dbReference type="PANTHER" id="PTHR19328:SF75">
    <property type="entry name" value="ALDOSE SUGAR DEHYDROGENASE YLII"/>
    <property type="match status" value="1"/>
</dbReference>
<evidence type="ECO:0000256" key="5">
    <source>
        <dbReference type="ARBA" id="ARBA00023004"/>
    </source>
</evidence>
<feature type="domain" description="Cytochrome c" evidence="8">
    <location>
        <begin position="657"/>
        <end position="742"/>
    </location>
</feature>
<dbReference type="Proteomes" id="UP001597512">
    <property type="component" value="Unassembled WGS sequence"/>
</dbReference>
<keyword evidence="10" id="KW-1185">Reference proteome</keyword>
<dbReference type="InterPro" id="IPR011041">
    <property type="entry name" value="Quinoprot_gluc/sorb_DH_b-prop"/>
</dbReference>
<dbReference type="Pfam" id="PF07995">
    <property type="entry name" value="GSDH"/>
    <property type="match status" value="1"/>
</dbReference>
<evidence type="ECO:0000256" key="3">
    <source>
        <dbReference type="ARBA" id="ARBA00022723"/>
    </source>
</evidence>
<dbReference type="SUPFAM" id="SSF46626">
    <property type="entry name" value="Cytochrome c"/>
    <property type="match status" value="1"/>
</dbReference>
<dbReference type="InterPro" id="IPR036909">
    <property type="entry name" value="Cyt_c-like_dom_sf"/>
</dbReference>
<evidence type="ECO:0000256" key="4">
    <source>
        <dbReference type="ARBA" id="ARBA00022982"/>
    </source>
</evidence>
<dbReference type="InterPro" id="IPR011042">
    <property type="entry name" value="6-blade_b-propeller_TolB-like"/>
</dbReference>
<evidence type="ECO:0000256" key="1">
    <source>
        <dbReference type="ARBA" id="ARBA00022448"/>
    </source>
</evidence>
<keyword evidence="2 6" id="KW-0349">Heme</keyword>
<keyword evidence="4" id="KW-0249">Electron transport</keyword>
<dbReference type="Gene3D" id="2.120.10.30">
    <property type="entry name" value="TolB, C-terminal domain"/>
    <property type="match status" value="1"/>
</dbReference>
<dbReference type="CDD" id="cd00146">
    <property type="entry name" value="PKD"/>
    <property type="match status" value="1"/>
</dbReference>
<evidence type="ECO:0000313" key="9">
    <source>
        <dbReference type="EMBL" id="MFD2932857.1"/>
    </source>
</evidence>
<dbReference type="PROSITE" id="PS50093">
    <property type="entry name" value="PKD"/>
    <property type="match status" value="1"/>
</dbReference>
<dbReference type="InterPro" id="IPR035986">
    <property type="entry name" value="PKD_dom_sf"/>
</dbReference>
<evidence type="ECO:0000259" key="7">
    <source>
        <dbReference type="PROSITE" id="PS50093"/>
    </source>
</evidence>
<evidence type="ECO:0000259" key="8">
    <source>
        <dbReference type="PROSITE" id="PS51007"/>
    </source>
</evidence>
<dbReference type="RefSeq" id="WP_381497043.1">
    <property type="nucleotide sequence ID" value="NZ_JBHUOM010000001.1"/>
</dbReference>
<evidence type="ECO:0000256" key="2">
    <source>
        <dbReference type="ARBA" id="ARBA00022617"/>
    </source>
</evidence>
<dbReference type="PANTHER" id="PTHR19328">
    <property type="entry name" value="HEDGEHOG-INTERACTING PROTEIN"/>
    <property type="match status" value="1"/>
</dbReference>
<dbReference type="InterPro" id="IPR022409">
    <property type="entry name" value="PKD/Chitinase_dom"/>
</dbReference>
<dbReference type="EMBL" id="JBHUOM010000001">
    <property type="protein sequence ID" value="MFD2932857.1"/>
    <property type="molecule type" value="Genomic_DNA"/>
</dbReference>
<accession>A0ABW6AEK1</accession>
<dbReference type="InterPro" id="IPR009056">
    <property type="entry name" value="Cyt_c-like_dom"/>
</dbReference>
<dbReference type="Gene3D" id="2.60.40.10">
    <property type="entry name" value="Immunoglobulins"/>
    <property type="match status" value="1"/>
</dbReference>
<gene>
    <name evidence="9" type="ORF">ACFS25_03645</name>
</gene>
<dbReference type="InterPro" id="IPR013783">
    <property type="entry name" value="Ig-like_fold"/>
</dbReference>
<dbReference type="InterPro" id="IPR002324">
    <property type="entry name" value="Cyt_c_ID"/>
</dbReference>
<sequence length="934" mass="102756">MKLNSFPSKSYRTVTVLCIGAIGLWAYSAKPLIDPGDLPDENRFAKTVLAEKLNEPLEMAILPDERVLFVERHGEVRLYSPTTKQLKTIATIPVSTKYKDKEGVETEAEDGLLGINIDPDFEKNHWIYLYYSPAGADPKNILTRYELRGDELVVSSKKVLLEVVTQREQCCHTGGSIDWDRNGNLYLSTGDNTSPRATLYAPIDERPDRGPWDAQKSSANTNDLRGKILRIHPEADGTYTIPDGNLFPKGTPKTRPEIYTMGHRNPYRIAVDKHNGYVYWGDVGPDAGIDSAGVGPTAEDEYNQAKKPGYFGWPYFVGENKAYNDLDFTTGKSGAKFDPAHPFNDSPNNTGLHDLPPAQPALISYTAAETKKFPLMGTGGRSAMAGPTYYKDDFKNAKRPFPDYYDGKVFMYEWMRDMILAVSFDGKGDMTKMERFLPNMPFSHPIDMAFGPNGDLYVLEYGTGWFLKNDDSRLVKIEYNAGNRKPSVRVAVSTDRANQSAGAVPLKVNLSSEGTKDFDGDALTYQWKIFSKRSDGSAGSQPTVLNEPNPTFTFQKPGQYKAILTVTDAHGLKDSREVDIMAGNQPPQLALEITKGNKSFYFPGQSIAYQVKVTDKEDGSLANGRIPAKQVLVRATYQDEANAQNVSQAGHKFSEATYLSTGQTLMEKSDCKACHFMDKKSVGPAFAEVAKRYKSDANAVASLSNKIIKGGGGAWGDAIMTAHPQLALPDASEIVKYILTLSDKKVASPSMPTQGMYTPKENEKSNLVFQASYKDKGANGLPAQAAEQVLVLRNPLVAMGTSTSQSKGITLFKMGTQPYPLVIVMASDTYVKFDHLDLTGIKTMEFAVAVPKAQLIAVGGRIEVRIDSPTGPLLGQTEELLPNESKDPADLFKPNMAKVAIKPTTSQHDLYFVFKNEKAGKSPLFVPVTVQFTQ</sequence>
<name>A0ABW6AEK1_9BACT</name>
<dbReference type="PROSITE" id="PS51007">
    <property type="entry name" value="CYTC"/>
    <property type="match status" value="1"/>
</dbReference>